<evidence type="ECO:0000313" key="4">
    <source>
        <dbReference type="Proteomes" id="UP000280434"/>
    </source>
</evidence>
<accession>A0A494XMU5</accession>
<dbReference type="AlphaFoldDB" id="A0A494XMU5"/>
<sequence length="464" mass="46590">MKRTIIAAAVLATASGAAFAHHIADPYIFNSTAVSENMDIDGSVRLFGHVSVSSTVGAVVDNTQAVSVNATLDPPPQTYTVGTVTKTIDVGSQSSTENGYKFSASVSTESGSKSFSESAQASSSYGYHNEKSAVSGGGYAYDKQSSSSSNSTSHTGEDSAAYAALSVNSSDSYTYAHHNGRHSGSGSKTDMDSVTVNAATAGYQDTSSSASASSSAKGSGDHVKWSFSANQGSGAKWSKEQASSSAQWSETNKKGYAAVWGSGESKSWKNVETQGSVTTYIDTQKPGELNAMTGTGSGNGASGNIGINVAEGIDNAQSNDTSLASVDAGNVFGNAQIFNNQSSGGTAQINNFALNASVGDFSLQNVSGNVGVNVSAGVGNVQNNSLAASTTNLNPGSASAVAMAATDQNSQSAAMSFNGTFQGTASLGAGALQNSMGNIGVNIAGGAGNLQHNGLAIAATNMSH</sequence>
<name>A0A494XMU5_9BURK</name>
<feature type="signal peptide" evidence="2">
    <location>
        <begin position="1"/>
        <end position="20"/>
    </location>
</feature>
<dbReference type="RefSeq" id="WP_121274723.1">
    <property type="nucleotide sequence ID" value="NZ_RBZV01000001.1"/>
</dbReference>
<gene>
    <name evidence="3" type="ORF">D7S89_00110</name>
</gene>
<keyword evidence="4" id="KW-1185">Reference proteome</keyword>
<evidence type="ECO:0000256" key="2">
    <source>
        <dbReference type="SAM" id="SignalP"/>
    </source>
</evidence>
<feature type="chain" id="PRO_5019845699" description="Cell wall anchor protein" evidence="2">
    <location>
        <begin position="21"/>
        <end position="464"/>
    </location>
</feature>
<evidence type="ECO:0000256" key="1">
    <source>
        <dbReference type="SAM" id="MobiDB-lite"/>
    </source>
</evidence>
<evidence type="ECO:0008006" key="5">
    <source>
        <dbReference type="Google" id="ProtNLM"/>
    </source>
</evidence>
<protein>
    <recommendedName>
        <fullName evidence="5">Cell wall anchor protein</fullName>
    </recommendedName>
</protein>
<feature type="region of interest" description="Disordered" evidence="1">
    <location>
        <begin position="203"/>
        <end position="250"/>
    </location>
</feature>
<reference evidence="3 4" key="1">
    <citation type="submission" date="2018-10" db="EMBL/GenBank/DDBJ databases">
        <title>Paraburkholderia sp. 7MK8-2, isolated from soil.</title>
        <authorList>
            <person name="Gao Z.-H."/>
            <person name="Qiu L.-H."/>
        </authorList>
    </citation>
    <scope>NUCLEOTIDE SEQUENCE [LARGE SCALE GENOMIC DNA]</scope>
    <source>
        <strain evidence="3 4">7MK8-2</strain>
    </source>
</reference>
<organism evidence="3 4">
    <name type="scientific">Trinickia fusca</name>
    <dbReference type="NCBI Taxonomy" id="2419777"/>
    <lineage>
        <taxon>Bacteria</taxon>
        <taxon>Pseudomonadati</taxon>
        <taxon>Pseudomonadota</taxon>
        <taxon>Betaproteobacteria</taxon>
        <taxon>Burkholderiales</taxon>
        <taxon>Burkholderiaceae</taxon>
        <taxon>Trinickia</taxon>
    </lineage>
</organism>
<dbReference type="OrthoDB" id="9113307at2"/>
<evidence type="ECO:0000313" key="3">
    <source>
        <dbReference type="EMBL" id="RKP52010.1"/>
    </source>
</evidence>
<dbReference type="Proteomes" id="UP000280434">
    <property type="component" value="Unassembled WGS sequence"/>
</dbReference>
<feature type="compositionally biased region" description="Polar residues" evidence="1">
    <location>
        <begin position="240"/>
        <end position="250"/>
    </location>
</feature>
<proteinExistence type="predicted"/>
<feature type="compositionally biased region" description="Low complexity" evidence="1">
    <location>
        <begin position="207"/>
        <end position="216"/>
    </location>
</feature>
<dbReference type="EMBL" id="RBZV01000001">
    <property type="protein sequence ID" value="RKP52010.1"/>
    <property type="molecule type" value="Genomic_DNA"/>
</dbReference>
<keyword evidence="2" id="KW-0732">Signal</keyword>
<comment type="caution">
    <text evidence="3">The sequence shown here is derived from an EMBL/GenBank/DDBJ whole genome shotgun (WGS) entry which is preliminary data.</text>
</comment>